<feature type="region of interest" description="Disordered" evidence="1">
    <location>
        <begin position="1"/>
        <end position="35"/>
    </location>
</feature>
<protein>
    <submittedName>
        <fullName evidence="2">Uncharacterized protein</fullName>
    </submittedName>
</protein>
<organism evidence="2 3">
    <name type="scientific">Aspergillus ellipticus CBS 707.79</name>
    <dbReference type="NCBI Taxonomy" id="1448320"/>
    <lineage>
        <taxon>Eukaryota</taxon>
        <taxon>Fungi</taxon>
        <taxon>Dikarya</taxon>
        <taxon>Ascomycota</taxon>
        <taxon>Pezizomycotina</taxon>
        <taxon>Eurotiomycetes</taxon>
        <taxon>Eurotiomycetidae</taxon>
        <taxon>Eurotiales</taxon>
        <taxon>Aspergillaceae</taxon>
        <taxon>Aspergillus</taxon>
        <taxon>Aspergillus subgen. Circumdati</taxon>
    </lineage>
</organism>
<sequence>MTGHRLGPELWPRDTGGVRGIEKDSPLSRAPAGRPALEERWREPFWWHDSLRAAPFGRETAHRSGDARRWEASLNCQVMLLASWCSKAGQLRSQTFSTEGTSGELATDFWLKERLERDDEPESDSQQKATSRSLNRSSESRSQRREKKAREEIPGGGEPMTPSCPRGIRSPIYSYERALVVLFGVSNCR</sequence>
<dbReference type="VEuPathDB" id="FungiDB:BO71DRAFT_113971"/>
<feature type="compositionally biased region" description="Basic and acidic residues" evidence="1">
    <location>
        <begin position="138"/>
        <end position="153"/>
    </location>
</feature>
<dbReference type="Proteomes" id="UP000247810">
    <property type="component" value="Unassembled WGS sequence"/>
</dbReference>
<feature type="region of interest" description="Disordered" evidence="1">
    <location>
        <begin position="116"/>
        <end position="167"/>
    </location>
</feature>
<accession>A0A319EDJ5</accession>
<evidence type="ECO:0000313" key="3">
    <source>
        <dbReference type="Proteomes" id="UP000247810"/>
    </source>
</evidence>
<dbReference type="EMBL" id="KZ826045">
    <property type="protein sequence ID" value="PYH89152.1"/>
    <property type="molecule type" value="Genomic_DNA"/>
</dbReference>
<reference evidence="2 3" key="1">
    <citation type="submission" date="2018-02" db="EMBL/GenBank/DDBJ databases">
        <title>The genomes of Aspergillus section Nigri reveals drivers in fungal speciation.</title>
        <authorList>
            <consortium name="DOE Joint Genome Institute"/>
            <person name="Vesth T.C."/>
            <person name="Nybo J."/>
            <person name="Theobald S."/>
            <person name="Brandl J."/>
            <person name="Frisvad J.C."/>
            <person name="Nielsen K.F."/>
            <person name="Lyhne E.K."/>
            <person name="Kogle M.E."/>
            <person name="Kuo A."/>
            <person name="Riley R."/>
            <person name="Clum A."/>
            <person name="Nolan M."/>
            <person name="Lipzen A."/>
            <person name="Salamov A."/>
            <person name="Henrissat B."/>
            <person name="Wiebenga A."/>
            <person name="De vries R.P."/>
            <person name="Grigoriev I.V."/>
            <person name="Mortensen U.H."/>
            <person name="Andersen M.R."/>
            <person name="Baker S.E."/>
        </authorList>
    </citation>
    <scope>NUCLEOTIDE SEQUENCE [LARGE SCALE GENOMIC DNA]</scope>
    <source>
        <strain evidence="2 3">CBS 707.79</strain>
    </source>
</reference>
<proteinExistence type="predicted"/>
<evidence type="ECO:0000256" key="1">
    <source>
        <dbReference type="SAM" id="MobiDB-lite"/>
    </source>
</evidence>
<dbReference type="AlphaFoldDB" id="A0A319EDJ5"/>
<gene>
    <name evidence="2" type="ORF">BO71DRAFT_113971</name>
</gene>
<evidence type="ECO:0000313" key="2">
    <source>
        <dbReference type="EMBL" id="PYH89152.1"/>
    </source>
</evidence>
<name>A0A319EDJ5_9EURO</name>
<keyword evidence="3" id="KW-1185">Reference proteome</keyword>